<dbReference type="Proteomes" id="UP000808906">
    <property type="component" value="Unassembled WGS sequence"/>
</dbReference>
<dbReference type="EMBL" id="WUXR01000017">
    <property type="protein sequence ID" value="MBM4567976.1"/>
    <property type="molecule type" value="Genomic_DNA"/>
</dbReference>
<reference evidence="2" key="2">
    <citation type="submission" date="2019-11" db="EMBL/GenBank/DDBJ databases">
        <title>Spread of Macrolides and rifampicin resistant Rhodococcus equi in clinical isolates in the USA.</title>
        <authorList>
            <person name="Alvarez-Narvaez S."/>
            <person name="Huber L."/>
            <person name="Cohen N.D."/>
            <person name="Slovis N."/>
            <person name="Greiter M."/>
            <person name="Giguere S."/>
            <person name="Hart K."/>
        </authorList>
    </citation>
    <scope>NUCLEOTIDE SEQUENCE</scope>
    <source>
        <strain evidence="2">Lh_17</strain>
        <strain evidence="3">Lh_38</strain>
    </source>
</reference>
<sequence length="165" mass="17942">MPGPAATPPALKLLNGRSEGRDSGGRAVTPPPDFRRIPPKPPTWLSREAKAEWKRVVPGLSRLDLTKEEDRASLSAYCETWATYVDAIRQVRKDGIVVENRSIRKDGTESVWKTKNPAMAVAERASQQLRAWAAEFGLTPSSEGKLSAAFGAVEGTPDDEGNPFA</sequence>
<proteinExistence type="predicted"/>
<protein>
    <submittedName>
        <fullName evidence="2 4">Terminase</fullName>
    </submittedName>
</protein>
<comment type="caution">
    <text evidence="2">The sequence shown here is derived from an EMBL/GenBank/DDBJ whole genome shotgun (WGS) entry which is preliminary data.</text>
</comment>
<evidence type="ECO:0000313" key="5">
    <source>
        <dbReference type="Proteomes" id="UP000193518"/>
    </source>
</evidence>
<dbReference type="Proteomes" id="UP000738270">
    <property type="component" value="Unassembled WGS sequence"/>
</dbReference>
<organism evidence="2 6">
    <name type="scientific">Rhodococcus hoagii</name>
    <name type="common">Corynebacterium equii</name>
    <dbReference type="NCBI Taxonomy" id="43767"/>
    <lineage>
        <taxon>Bacteria</taxon>
        <taxon>Bacillati</taxon>
        <taxon>Actinomycetota</taxon>
        <taxon>Actinomycetes</taxon>
        <taxon>Mycobacteriales</taxon>
        <taxon>Nocardiaceae</taxon>
        <taxon>Prescottella</taxon>
    </lineage>
</organism>
<dbReference type="Pfam" id="PF05119">
    <property type="entry name" value="Terminase_4"/>
    <property type="match status" value="1"/>
</dbReference>
<reference evidence="4 5" key="1">
    <citation type="journal article" date="2016" name="Genome Biol. Evol.">
        <title>Pangenome and Phylogenomic Analysis of the Pathogenic Actinobacterium Rhodococcus equi.</title>
        <authorList>
            <person name="Anastasi E."/>
            <person name="MacArthur I."/>
            <person name="Scortti M."/>
            <person name="Alvarez S."/>
            <person name="Giguere S."/>
            <person name="Vazquez-Boland J.A."/>
        </authorList>
    </citation>
    <scope>NUCLEOTIDE SEQUENCE [LARGE SCALE GENOMIC DNA]</scope>
    <source>
        <strain evidence="4 5">PAM1271</strain>
    </source>
</reference>
<feature type="region of interest" description="Disordered" evidence="1">
    <location>
        <begin position="1"/>
        <end position="43"/>
    </location>
</feature>
<gene>
    <name evidence="4" type="ORF">A5N68_03450</name>
    <name evidence="2" type="ORF">GS441_21915</name>
    <name evidence="3" type="ORF">GS453_07255</name>
</gene>
<evidence type="ECO:0000313" key="4">
    <source>
        <dbReference type="EMBL" id="ORM31273.1"/>
    </source>
</evidence>
<dbReference type="NCBIfam" id="TIGR01558">
    <property type="entry name" value="sm_term_P27"/>
    <property type="match status" value="1"/>
</dbReference>
<evidence type="ECO:0000313" key="3">
    <source>
        <dbReference type="EMBL" id="MBM4626671.1"/>
    </source>
</evidence>
<dbReference type="EMBL" id="LWIC01000001">
    <property type="protein sequence ID" value="ORM31273.1"/>
    <property type="molecule type" value="Genomic_DNA"/>
</dbReference>
<evidence type="ECO:0000313" key="2">
    <source>
        <dbReference type="EMBL" id="MBM4567976.1"/>
    </source>
</evidence>
<evidence type="ECO:0000256" key="1">
    <source>
        <dbReference type="SAM" id="MobiDB-lite"/>
    </source>
</evidence>
<evidence type="ECO:0000313" key="6">
    <source>
        <dbReference type="Proteomes" id="UP000808906"/>
    </source>
</evidence>
<dbReference type="AlphaFoldDB" id="A0A9Q2SBL7"/>
<name>A0A9Q2SBL7_RHOHA</name>
<dbReference type="InterPro" id="IPR006448">
    <property type="entry name" value="Phage_term_ssu_P27"/>
</dbReference>
<dbReference type="RefSeq" id="WP_084846603.1">
    <property type="nucleotide sequence ID" value="NZ_AP025268.1"/>
</dbReference>
<dbReference type="EMBL" id="WUXD01000002">
    <property type="protein sequence ID" value="MBM4626671.1"/>
    <property type="molecule type" value="Genomic_DNA"/>
</dbReference>
<dbReference type="Proteomes" id="UP000193518">
    <property type="component" value="Unassembled WGS sequence"/>
</dbReference>
<accession>A0A9Q2SBL7</accession>